<dbReference type="RefSeq" id="WP_302927916.1">
    <property type="nucleotide sequence ID" value="NZ_JAJEPW010000006.1"/>
</dbReference>
<dbReference type="InterPro" id="IPR000868">
    <property type="entry name" value="Isochorismatase-like_dom"/>
</dbReference>
<dbReference type="AlphaFoldDB" id="A0AAE3DDL3"/>
<dbReference type="Pfam" id="PF00857">
    <property type="entry name" value="Isochorismatase"/>
    <property type="match status" value="1"/>
</dbReference>
<organism evidence="2 3">
    <name type="scientific">Brotocaccenecus cirricatena</name>
    <dbReference type="NCBI Taxonomy" id="3064195"/>
    <lineage>
        <taxon>Bacteria</taxon>
        <taxon>Bacillati</taxon>
        <taxon>Bacillota</taxon>
        <taxon>Clostridia</taxon>
        <taxon>Eubacteriales</taxon>
        <taxon>Oscillospiraceae</taxon>
        <taxon>Brotocaccenecus</taxon>
    </lineage>
</organism>
<dbReference type="InterPro" id="IPR036380">
    <property type="entry name" value="Isochorismatase-like_sf"/>
</dbReference>
<evidence type="ECO:0000313" key="3">
    <source>
        <dbReference type="Proteomes" id="UP001199319"/>
    </source>
</evidence>
<dbReference type="CDD" id="cd00431">
    <property type="entry name" value="cysteine_hydrolases"/>
    <property type="match status" value="1"/>
</dbReference>
<name>A0AAE3DDL3_9FIRM</name>
<feature type="domain" description="Isochorismatase-like" evidence="1">
    <location>
        <begin position="5"/>
        <end position="186"/>
    </location>
</feature>
<evidence type="ECO:0000259" key="1">
    <source>
        <dbReference type="Pfam" id="PF00857"/>
    </source>
</evidence>
<evidence type="ECO:0000313" key="2">
    <source>
        <dbReference type="EMBL" id="MCC2128555.1"/>
    </source>
</evidence>
<keyword evidence="3" id="KW-1185">Reference proteome</keyword>
<dbReference type="Proteomes" id="UP001199319">
    <property type="component" value="Unassembled WGS sequence"/>
</dbReference>
<accession>A0AAE3DDL3</accession>
<reference evidence="2" key="1">
    <citation type="submission" date="2021-10" db="EMBL/GenBank/DDBJ databases">
        <title>Anaerobic single-cell dispensing facilitates the cultivation of human gut bacteria.</title>
        <authorList>
            <person name="Afrizal A."/>
        </authorList>
    </citation>
    <scope>NUCLEOTIDE SEQUENCE</scope>
    <source>
        <strain evidence="2">CLA-AA-H272</strain>
    </source>
</reference>
<dbReference type="PANTHER" id="PTHR47044">
    <property type="entry name" value="OS02G0276400 PROTEIN"/>
    <property type="match status" value="1"/>
</dbReference>
<dbReference type="GO" id="GO:0016787">
    <property type="term" value="F:hydrolase activity"/>
    <property type="evidence" value="ECO:0007669"/>
    <property type="project" value="UniProtKB-KW"/>
</dbReference>
<comment type="caution">
    <text evidence="2">The sequence shown here is derived from an EMBL/GenBank/DDBJ whole genome shotgun (WGS) entry which is preliminary data.</text>
</comment>
<gene>
    <name evidence="2" type="ORF">LKD37_03295</name>
</gene>
<sequence>MHKYALVVIDMQRGFLDPSSPLYIAGAADTVPACARAIDCCHRAGVPVVFAVRHYRADGSDVERARYDVWAKGGKPLSETCPASMSDAWPKEFRRAPADYVIVKPRFSAFFHTELDLILRRLGVETVLLAGTTTPNCIRSTFYDALSLDYDAVVLSDCTSSVTPAVQQANLADMQRVGGHIMTAADLEQLLG</sequence>
<dbReference type="EMBL" id="JAJEPW010000006">
    <property type="protein sequence ID" value="MCC2128555.1"/>
    <property type="molecule type" value="Genomic_DNA"/>
</dbReference>
<protein>
    <submittedName>
        <fullName evidence="2">Cysteine hydrolase</fullName>
    </submittedName>
</protein>
<dbReference type="SUPFAM" id="SSF52499">
    <property type="entry name" value="Isochorismatase-like hydrolases"/>
    <property type="match status" value="1"/>
</dbReference>
<keyword evidence="2" id="KW-0378">Hydrolase</keyword>
<proteinExistence type="predicted"/>
<dbReference type="Gene3D" id="3.40.50.850">
    <property type="entry name" value="Isochorismatase-like"/>
    <property type="match status" value="1"/>
</dbReference>